<gene>
    <name evidence="1" type="ORF">WOLCODRAFT_164103</name>
</gene>
<dbReference type="EMBL" id="KB468135">
    <property type="protein sequence ID" value="PCH42925.1"/>
    <property type="molecule type" value="Genomic_DNA"/>
</dbReference>
<dbReference type="Proteomes" id="UP000218811">
    <property type="component" value="Unassembled WGS sequence"/>
</dbReference>
<evidence type="ECO:0000313" key="1">
    <source>
        <dbReference type="EMBL" id="PCH42925.1"/>
    </source>
</evidence>
<sequence>MDDFATLETTAQIFDTDEAQSEAALMTEIPVDYEQATTKRTIAASCPLCRPSFDAFMPAIQRKSFEAMRLCLAIHANQHTPLTSIVTLPYLTFLAHERPVLF</sequence>
<accession>A0A2H3JN52</accession>
<reference evidence="1 2" key="1">
    <citation type="journal article" date="2012" name="Science">
        <title>The Paleozoic origin of enzymatic lignin decomposition reconstructed from 31 fungal genomes.</title>
        <authorList>
            <person name="Floudas D."/>
            <person name="Binder M."/>
            <person name="Riley R."/>
            <person name="Barry K."/>
            <person name="Blanchette R.A."/>
            <person name="Henrissat B."/>
            <person name="Martinez A.T."/>
            <person name="Otillar R."/>
            <person name="Spatafora J.W."/>
            <person name="Yadav J.S."/>
            <person name="Aerts A."/>
            <person name="Benoit I."/>
            <person name="Boyd A."/>
            <person name="Carlson A."/>
            <person name="Copeland A."/>
            <person name="Coutinho P.M."/>
            <person name="de Vries R.P."/>
            <person name="Ferreira P."/>
            <person name="Findley K."/>
            <person name="Foster B."/>
            <person name="Gaskell J."/>
            <person name="Glotzer D."/>
            <person name="Gorecki P."/>
            <person name="Heitman J."/>
            <person name="Hesse C."/>
            <person name="Hori C."/>
            <person name="Igarashi K."/>
            <person name="Jurgens J.A."/>
            <person name="Kallen N."/>
            <person name="Kersten P."/>
            <person name="Kohler A."/>
            <person name="Kuees U."/>
            <person name="Kumar T.K.A."/>
            <person name="Kuo A."/>
            <person name="LaButti K."/>
            <person name="Larrondo L.F."/>
            <person name="Lindquist E."/>
            <person name="Ling A."/>
            <person name="Lombard V."/>
            <person name="Lucas S."/>
            <person name="Lundell T."/>
            <person name="Martin R."/>
            <person name="McLaughlin D.J."/>
            <person name="Morgenstern I."/>
            <person name="Morin E."/>
            <person name="Murat C."/>
            <person name="Nagy L.G."/>
            <person name="Nolan M."/>
            <person name="Ohm R.A."/>
            <person name="Patyshakuliyeva A."/>
            <person name="Rokas A."/>
            <person name="Ruiz-Duenas F.J."/>
            <person name="Sabat G."/>
            <person name="Salamov A."/>
            <person name="Samejima M."/>
            <person name="Schmutz J."/>
            <person name="Slot J.C."/>
            <person name="St John F."/>
            <person name="Stenlid J."/>
            <person name="Sun H."/>
            <person name="Sun S."/>
            <person name="Syed K."/>
            <person name="Tsang A."/>
            <person name="Wiebenga A."/>
            <person name="Young D."/>
            <person name="Pisabarro A."/>
            <person name="Eastwood D.C."/>
            <person name="Martin F."/>
            <person name="Cullen D."/>
            <person name="Grigoriev I.V."/>
            <person name="Hibbett D.S."/>
        </authorList>
    </citation>
    <scope>NUCLEOTIDE SEQUENCE [LARGE SCALE GENOMIC DNA]</scope>
    <source>
        <strain evidence="1 2">MD-104</strain>
    </source>
</reference>
<proteinExistence type="predicted"/>
<keyword evidence="2" id="KW-1185">Reference proteome</keyword>
<evidence type="ECO:0000313" key="2">
    <source>
        <dbReference type="Proteomes" id="UP000218811"/>
    </source>
</evidence>
<name>A0A2H3JN52_WOLCO</name>
<dbReference type="AlphaFoldDB" id="A0A2H3JN52"/>
<protein>
    <submittedName>
        <fullName evidence="1">Uncharacterized protein</fullName>
    </submittedName>
</protein>
<organism evidence="1 2">
    <name type="scientific">Wolfiporia cocos (strain MD-104)</name>
    <name type="common">Brown rot fungus</name>
    <dbReference type="NCBI Taxonomy" id="742152"/>
    <lineage>
        <taxon>Eukaryota</taxon>
        <taxon>Fungi</taxon>
        <taxon>Dikarya</taxon>
        <taxon>Basidiomycota</taxon>
        <taxon>Agaricomycotina</taxon>
        <taxon>Agaricomycetes</taxon>
        <taxon>Polyporales</taxon>
        <taxon>Phaeolaceae</taxon>
        <taxon>Wolfiporia</taxon>
    </lineage>
</organism>